<keyword evidence="1" id="KW-0472">Membrane</keyword>
<dbReference type="OrthoDB" id="5086500at2759"/>
<keyword evidence="3" id="KW-1185">Reference proteome</keyword>
<sequence>MNAKTYILICPFLVEPLNRDDTSTPNDYPLCPLFPASYRTTSNDLAASTKDIDACVQKELNLHRLQIIFSRLWIVGRPIPPRPLHHQLLLSRDIFITEQMDMHLVWTSGRIFTKPIPRFLMPRFWTDHLSCLPCCICPRRQASSVSVTPVNECVCDRPRLWKLALGFLFSYAALVSHESDFAIAQEKKLILTELRLSRLKKIYRLTPSSFLHGYMSRWNRYGDFFQDNLGWLAAATVYIALVLTAMQVGLATVTIRLPQGV</sequence>
<name>A0A9W9XRG9_9EURO</name>
<gene>
    <name evidence="2" type="ORF">N7463_004862</name>
</gene>
<reference evidence="2" key="1">
    <citation type="submission" date="2022-12" db="EMBL/GenBank/DDBJ databases">
        <authorList>
            <person name="Petersen C."/>
        </authorList>
    </citation>
    <scope>NUCLEOTIDE SEQUENCE</scope>
    <source>
        <strain evidence="2">IBT 29495</strain>
    </source>
</reference>
<keyword evidence="1" id="KW-0812">Transmembrane</keyword>
<dbReference type="InterPro" id="IPR046536">
    <property type="entry name" value="DUF6601"/>
</dbReference>
<proteinExistence type="predicted"/>
<dbReference type="EMBL" id="JAPWDS010000003">
    <property type="protein sequence ID" value="KAJ5501988.1"/>
    <property type="molecule type" value="Genomic_DNA"/>
</dbReference>
<protein>
    <submittedName>
        <fullName evidence="2">Uncharacterized protein</fullName>
    </submittedName>
</protein>
<feature type="transmembrane region" description="Helical" evidence="1">
    <location>
        <begin position="229"/>
        <end position="255"/>
    </location>
</feature>
<dbReference type="PANTHER" id="PTHR34414">
    <property type="entry name" value="HET DOMAIN-CONTAINING PROTEIN-RELATED"/>
    <property type="match status" value="1"/>
</dbReference>
<evidence type="ECO:0000313" key="2">
    <source>
        <dbReference type="EMBL" id="KAJ5501988.1"/>
    </source>
</evidence>
<reference evidence="2" key="2">
    <citation type="journal article" date="2023" name="IMA Fungus">
        <title>Comparative genomic study of the Penicillium genus elucidates a diverse pangenome and 15 lateral gene transfer events.</title>
        <authorList>
            <person name="Petersen C."/>
            <person name="Sorensen T."/>
            <person name="Nielsen M.R."/>
            <person name="Sondergaard T.E."/>
            <person name="Sorensen J.L."/>
            <person name="Fitzpatrick D.A."/>
            <person name="Frisvad J.C."/>
            <person name="Nielsen K.L."/>
        </authorList>
    </citation>
    <scope>NUCLEOTIDE SEQUENCE</scope>
    <source>
        <strain evidence="2">IBT 29495</strain>
    </source>
</reference>
<organism evidence="2 3">
    <name type="scientific">Penicillium fimorum</name>
    <dbReference type="NCBI Taxonomy" id="1882269"/>
    <lineage>
        <taxon>Eukaryota</taxon>
        <taxon>Fungi</taxon>
        <taxon>Dikarya</taxon>
        <taxon>Ascomycota</taxon>
        <taxon>Pezizomycotina</taxon>
        <taxon>Eurotiomycetes</taxon>
        <taxon>Eurotiomycetidae</taxon>
        <taxon>Eurotiales</taxon>
        <taxon>Aspergillaceae</taxon>
        <taxon>Penicillium</taxon>
    </lineage>
</organism>
<dbReference type="PANTHER" id="PTHR34414:SF1">
    <property type="entry name" value="SUBTILISIN-LIKE SERINE PROTEASE"/>
    <property type="match status" value="1"/>
</dbReference>
<evidence type="ECO:0000313" key="3">
    <source>
        <dbReference type="Proteomes" id="UP001149954"/>
    </source>
</evidence>
<evidence type="ECO:0000256" key="1">
    <source>
        <dbReference type="SAM" id="Phobius"/>
    </source>
</evidence>
<dbReference type="Proteomes" id="UP001149954">
    <property type="component" value="Unassembled WGS sequence"/>
</dbReference>
<keyword evidence="1" id="KW-1133">Transmembrane helix</keyword>
<dbReference type="AlphaFoldDB" id="A0A9W9XRG9"/>
<comment type="caution">
    <text evidence="2">The sequence shown here is derived from an EMBL/GenBank/DDBJ whole genome shotgun (WGS) entry which is preliminary data.</text>
</comment>
<accession>A0A9W9XRG9</accession>
<dbReference type="Pfam" id="PF20246">
    <property type="entry name" value="DUF6601"/>
    <property type="match status" value="2"/>
</dbReference>